<evidence type="ECO:0000313" key="2">
    <source>
        <dbReference type="EMBL" id="BAC20861.1"/>
    </source>
</evidence>
<dbReference type="EMBL" id="AP005247">
    <property type="protein sequence ID" value="BAC20861.1"/>
    <property type="molecule type" value="Genomic_DNA"/>
</dbReference>
<dbReference type="Proteomes" id="UP000000763">
    <property type="component" value="Chromosome 7"/>
</dbReference>
<name>Q8H360_ORYSJ</name>
<sequence length="85" mass="9235">MDLRWRSRCTSCHWRRRFRRGDDDAMRVRGSGGRRVGDGSGRRRGRGRGRGGARERAAARGEAGSAATGPRGGGIRHCRPCSAVG</sequence>
<feature type="region of interest" description="Disordered" evidence="1">
    <location>
        <begin position="21"/>
        <end position="85"/>
    </location>
</feature>
<feature type="compositionally biased region" description="Basic residues" evidence="1">
    <location>
        <begin position="42"/>
        <end position="51"/>
    </location>
</feature>
<gene>
    <name evidence="2" type="primary">OSJNBa0077F02.124</name>
</gene>
<reference evidence="3" key="2">
    <citation type="journal article" date="2008" name="Nucleic Acids Res.">
        <title>The rice annotation project database (RAP-DB): 2008 update.</title>
        <authorList>
            <consortium name="The rice annotation project (RAP)"/>
        </authorList>
    </citation>
    <scope>GENOME REANNOTATION</scope>
    <source>
        <strain evidence="3">cv. Nipponbare</strain>
    </source>
</reference>
<organism evidence="2 3">
    <name type="scientific">Oryza sativa subsp. japonica</name>
    <name type="common">Rice</name>
    <dbReference type="NCBI Taxonomy" id="39947"/>
    <lineage>
        <taxon>Eukaryota</taxon>
        <taxon>Viridiplantae</taxon>
        <taxon>Streptophyta</taxon>
        <taxon>Embryophyta</taxon>
        <taxon>Tracheophyta</taxon>
        <taxon>Spermatophyta</taxon>
        <taxon>Magnoliopsida</taxon>
        <taxon>Liliopsida</taxon>
        <taxon>Poales</taxon>
        <taxon>Poaceae</taxon>
        <taxon>BOP clade</taxon>
        <taxon>Oryzoideae</taxon>
        <taxon>Oryzeae</taxon>
        <taxon>Oryzinae</taxon>
        <taxon>Oryza</taxon>
        <taxon>Oryza sativa</taxon>
    </lineage>
</organism>
<proteinExistence type="predicted"/>
<protein>
    <submittedName>
        <fullName evidence="2">Uncharacterized protein</fullName>
    </submittedName>
</protein>
<evidence type="ECO:0000256" key="1">
    <source>
        <dbReference type="SAM" id="MobiDB-lite"/>
    </source>
</evidence>
<evidence type="ECO:0000313" key="3">
    <source>
        <dbReference type="Proteomes" id="UP000000763"/>
    </source>
</evidence>
<reference evidence="3" key="1">
    <citation type="journal article" date="2005" name="Nature">
        <title>The map-based sequence of the rice genome.</title>
        <authorList>
            <consortium name="International rice genome sequencing project (IRGSP)"/>
            <person name="Matsumoto T."/>
            <person name="Wu J."/>
            <person name="Kanamori H."/>
            <person name="Katayose Y."/>
            <person name="Fujisawa M."/>
            <person name="Namiki N."/>
            <person name="Mizuno H."/>
            <person name="Yamamoto K."/>
            <person name="Antonio B.A."/>
            <person name="Baba T."/>
            <person name="Sakata K."/>
            <person name="Nagamura Y."/>
            <person name="Aoki H."/>
            <person name="Arikawa K."/>
            <person name="Arita K."/>
            <person name="Bito T."/>
            <person name="Chiden Y."/>
            <person name="Fujitsuka N."/>
            <person name="Fukunaka R."/>
            <person name="Hamada M."/>
            <person name="Harada C."/>
            <person name="Hayashi A."/>
            <person name="Hijishita S."/>
            <person name="Honda M."/>
            <person name="Hosokawa S."/>
            <person name="Ichikawa Y."/>
            <person name="Idonuma A."/>
            <person name="Iijima M."/>
            <person name="Ikeda M."/>
            <person name="Ikeno M."/>
            <person name="Ito K."/>
            <person name="Ito S."/>
            <person name="Ito T."/>
            <person name="Ito Y."/>
            <person name="Ito Y."/>
            <person name="Iwabuchi A."/>
            <person name="Kamiya K."/>
            <person name="Karasawa W."/>
            <person name="Kurita K."/>
            <person name="Katagiri S."/>
            <person name="Kikuta A."/>
            <person name="Kobayashi H."/>
            <person name="Kobayashi N."/>
            <person name="Machita K."/>
            <person name="Maehara T."/>
            <person name="Masukawa M."/>
            <person name="Mizubayashi T."/>
            <person name="Mukai Y."/>
            <person name="Nagasaki H."/>
            <person name="Nagata Y."/>
            <person name="Naito S."/>
            <person name="Nakashima M."/>
            <person name="Nakama Y."/>
            <person name="Nakamichi Y."/>
            <person name="Nakamura M."/>
            <person name="Meguro A."/>
            <person name="Negishi M."/>
            <person name="Ohta I."/>
            <person name="Ohta T."/>
            <person name="Okamoto M."/>
            <person name="Ono N."/>
            <person name="Saji S."/>
            <person name="Sakaguchi M."/>
            <person name="Sakai K."/>
            <person name="Shibata M."/>
            <person name="Shimokawa T."/>
            <person name="Song J."/>
            <person name="Takazaki Y."/>
            <person name="Terasawa K."/>
            <person name="Tsugane M."/>
            <person name="Tsuji K."/>
            <person name="Ueda S."/>
            <person name="Waki K."/>
            <person name="Yamagata H."/>
            <person name="Yamamoto M."/>
            <person name="Yamamoto S."/>
            <person name="Yamane H."/>
            <person name="Yoshiki S."/>
            <person name="Yoshihara R."/>
            <person name="Yukawa K."/>
            <person name="Zhong H."/>
            <person name="Yano M."/>
            <person name="Yuan Q."/>
            <person name="Ouyang S."/>
            <person name="Liu J."/>
            <person name="Jones K.M."/>
            <person name="Gansberger K."/>
            <person name="Moffat K."/>
            <person name="Hill J."/>
            <person name="Bera J."/>
            <person name="Fadrosh D."/>
            <person name="Jin S."/>
            <person name="Johri S."/>
            <person name="Kim M."/>
            <person name="Overton L."/>
            <person name="Reardon M."/>
            <person name="Tsitrin T."/>
            <person name="Vuong H."/>
            <person name="Weaver B."/>
            <person name="Ciecko A."/>
            <person name="Tallon L."/>
            <person name="Jackson J."/>
            <person name="Pai G."/>
            <person name="Aken S.V."/>
            <person name="Utterback T."/>
            <person name="Reidmuller S."/>
            <person name="Feldblyum T."/>
            <person name="Hsiao J."/>
            <person name="Zismann V."/>
            <person name="Iobst S."/>
            <person name="de Vazeille A.R."/>
            <person name="Buell C.R."/>
            <person name="Ying K."/>
            <person name="Li Y."/>
            <person name="Lu T."/>
            <person name="Huang Y."/>
            <person name="Zhao Q."/>
            <person name="Feng Q."/>
            <person name="Zhang L."/>
            <person name="Zhu J."/>
            <person name="Weng Q."/>
            <person name="Mu J."/>
            <person name="Lu Y."/>
            <person name="Fan D."/>
            <person name="Liu Y."/>
            <person name="Guan J."/>
            <person name="Zhang Y."/>
            <person name="Yu S."/>
            <person name="Liu X."/>
            <person name="Zhang Y."/>
            <person name="Hong G."/>
            <person name="Han B."/>
            <person name="Choisne N."/>
            <person name="Demange N."/>
            <person name="Orjeda G."/>
            <person name="Samain S."/>
            <person name="Cattolico L."/>
            <person name="Pelletier E."/>
            <person name="Couloux A."/>
            <person name="Segurens B."/>
            <person name="Wincker P."/>
            <person name="D'Hont A."/>
            <person name="Scarpelli C."/>
            <person name="Weissenbach J."/>
            <person name="Salanoubat M."/>
            <person name="Quetier F."/>
            <person name="Yu Y."/>
            <person name="Kim H.R."/>
            <person name="Rambo T."/>
            <person name="Currie J."/>
            <person name="Collura K."/>
            <person name="Luo M."/>
            <person name="Yang T."/>
            <person name="Ammiraju J.S.S."/>
            <person name="Engler F."/>
            <person name="Soderlund C."/>
            <person name="Wing R.A."/>
            <person name="Palmer L.E."/>
            <person name="de la Bastide M."/>
            <person name="Spiegel L."/>
            <person name="Nascimento L."/>
            <person name="Zutavern T."/>
            <person name="O'Shaughnessy A."/>
            <person name="Dike S."/>
            <person name="Dedhia N."/>
            <person name="Preston R."/>
            <person name="Balija V."/>
            <person name="McCombie W.R."/>
            <person name="Chow T."/>
            <person name="Chen H."/>
            <person name="Chung M."/>
            <person name="Chen C."/>
            <person name="Shaw J."/>
            <person name="Wu H."/>
            <person name="Hsiao K."/>
            <person name="Chao Y."/>
            <person name="Chu M."/>
            <person name="Cheng C."/>
            <person name="Hour A."/>
            <person name="Lee P."/>
            <person name="Lin S."/>
            <person name="Lin Y."/>
            <person name="Liou J."/>
            <person name="Liu S."/>
            <person name="Hsing Y."/>
            <person name="Raghuvanshi S."/>
            <person name="Mohanty A."/>
            <person name="Bharti A.K."/>
            <person name="Gaur A."/>
            <person name="Gupta V."/>
            <person name="Kumar D."/>
            <person name="Ravi V."/>
            <person name="Vij S."/>
            <person name="Kapur A."/>
            <person name="Khurana P."/>
            <person name="Khurana P."/>
            <person name="Khurana J.P."/>
            <person name="Tyagi A.K."/>
            <person name="Gaikwad K."/>
            <person name="Singh A."/>
            <person name="Dalal V."/>
            <person name="Srivastava S."/>
            <person name="Dixit A."/>
            <person name="Pal A.K."/>
            <person name="Ghazi I.A."/>
            <person name="Yadav M."/>
            <person name="Pandit A."/>
            <person name="Bhargava A."/>
            <person name="Sureshbabu K."/>
            <person name="Batra K."/>
            <person name="Sharma T.R."/>
            <person name="Mohapatra T."/>
            <person name="Singh N.K."/>
            <person name="Messing J."/>
            <person name="Nelson A.B."/>
            <person name="Fuks G."/>
            <person name="Kavchok S."/>
            <person name="Keizer G."/>
            <person name="Linton E."/>
            <person name="Llaca V."/>
            <person name="Song R."/>
            <person name="Tanyolac B."/>
            <person name="Young S."/>
            <person name="Ho-Il K."/>
            <person name="Hahn J.H."/>
            <person name="Sangsakoo G."/>
            <person name="Vanavichit A."/>
            <person name="de Mattos Luiz.A.T."/>
            <person name="Zimmer P.D."/>
            <person name="Malone G."/>
            <person name="Dellagostin O."/>
            <person name="de Oliveira A.C."/>
            <person name="Bevan M."/>
            <person name="Bancroft I."/>
            <person name="Minx P."/>
            <person name="Cordum H."/>
            <person name="Wilson R."/>
            <person name="Cheng Z."/>
            <person name="Jin W."/>
            <person name="Jiang J."/>
            <person name="Leong S.A."/>
            <person name="Iwama H."/>
            <person name="Gojobori T."/>
            <person name="Itoh T."/>
            <person name="Niimura Y."/>
            <person name="Fujii Y."/>
            <person name="Habara T."/>
            <person name="Sakai H."/>
            <person name="Sato Y."/>
            <person name="Wilson G."/>
            <person name="Kumar K."/>
            <person name="McCouch S."/>
            <person name="Juretic N."/>
            <person name="Hoen D."/>
            <person name="Wright S."/>
            <person name="Bruskiewich R."/>
            <person name="Bureau T."/>
            <person name="Miyao A."/>
            <person name="Hirochika H."/>
            <person name="Nishikawa T."/>
            <person name="Kadowaki K."/>
            <person name="Sugiura M."/>
            <person name="Burr B."/>
            <person name="Sasaki T."/>
        </authorList>
    </citation>
    <scope>NUCLEOTIDE SEQUENCE [LARGE SCALE GENOMIC DNA]</scope>
    <source>
        <strain evidence="3">cv. Nipponbare</strain>
    </source>
</reference>
<dbReference type="AlphaFoldDB" id="Q8H360"/>
<accession>Q8H360</accession>